<organism evidence="7 8">
    <name type="scientific">Rhizobium straminoryzae</name>
    <dbReference type="NCBI Taxonomy" id="1387186"/>
    <lineage>
        <taxon>Bacteria</taxon>
        <taxon>Pseudomonadati</taxon>
        <taxon>Pseudomonadota</taxon>
        <taxon>Alphaproteobacteria</taxon>
        <taxon>Hyphomicrobiales</taxon>
        <taxon>Rhizobiaceae</taxon>
        <taxon>Rhizobium/Agrobacterium group</taxon>
        <taxon>Rhizobium</taxon>
    </lineage>
</organism>
<feature type="domain" description="O-antigen ligase-related" evidence="6">
    <location>
        <begin position="211"/>
        <end position="354"/>
    </location>
</feature>
<dbReference type="InterPro" id="IPR051533">
    <property type="entry name" value="WaaL-like"/>
</dbReference>
<feature type="transmembrane region" description="Helical" evidence="5">
    <location>
        <begin position="106"/>
        <end position="126"/>
    </location>
</feature>
<feature type="transmembrane region" description="Helical" evidence="5">
    <location>
        <begin position="185"/>
        <end position="200"/>
    </location>
</feature>
<reference evidence="7 8" key="1">
    <citation type="submission" date="2019-07" db="EMBL/GenBank/DDBJ databases">
        <title>Ln-dependent methylotrophs.</title>
        <authorList>
            <person name="Tani A."/>
        </authorList>
    </citation>
    <scope>NUCLEOTIDE SEQUENCE [LARGE SCALE GENOMIC DNA]</scope>
    <source>
        <strain evidence="7 8">SM12</strain>
    </source>
</reference>
<feature type="transmembrane region" description="Helical" evidence="5">
    <location>
        <begin position="342"/>
        <end position="361"/>
    </location>
</feature>
<dbReference type="GO" id="GO:0016020">
    <property type="term" value="C:membrane"/>
    <property type="evidence" value="ECO:0007669"/>
    <property type="project" value="UniProtKB-SubCell"/>
</dbReference>
<evidence type="ECO:0000313" key="8">
    <source>
        <dbReference type="Proteomes" id="UP000316801"/>
    </source>
</evidence>
<keyword evidence="2 5" id="KW-0812">Transmembrane</keyword>
<comment type="subcellular location">
    <subcellularLocation>
        <location evidence="1">Membrane</location>
        <topology evidence="1">Multi-pass membrane protein</topology>
    </subcellularLocation>
</comment>
<evidence type="ECO:0000313" key="7">
    <source>
        <dbReference type="EMBL" id="TRL37777.1"/>
    </source>
</evidence>
<dbReference type="PANTHER" id="PTHR37422:SF21">
    <property type="entry name" value="EXOQ-LIKE PROTEIN"/>
    <property type="match status" value="1"/>
</dbReference>
<feature type="transmembrane region" description="Helical" evidence="5">
    <location>
        <begin position="251"/>
        <end position="269"/>
    </location>
</feature>
<dbReference type="InterPro" id="IPR007016">
    <property type="entry name" value="O-antigen_ligase-rel_domated"/>
</dbReference>
<keyword evidence="8" id="KW-1185">Reference proteome</keyword>
<dbReference type="EMBL" id="VJMG01000038">
    <property type="protein sequence ID" value="TRL37777.1"/>
    <property type="molecule type" value="Genomic_DNA"/>
</dbReference>
<evidence type="ECO:0000256" key="2">
    <source>
        <dbReference type="ARBA" id="ARBA00022692"/>
    </source>
</evidence>
<evidence type="ECO:0000259" key="6">
    <source>
        <dbReference type="Pfam" id="PF04932"/>
    </source>
</evidence>
<comment type="caution">
    <text evidence="7">The sequence shown here is derived from an EMBL/GenBank/DDBJ whole genome shotgun (WGS) entry which is preliminary data.</text>
</comment>
<name>A0A549T7C7_9HYPH</name>
<gene>
    <name evidence="7" type="ORF">FNA46_14255</name>
</gene>
<evidence type="ECO:0000256" key="4">
    <source>
        <dbReference type="ARBA" id="ARBA00023136"/>
    </source>
</evidence>
<feature type="transmembrane region" description="Helical" evidence="5">
    <location>
        <begin position="207"/>
        <end position="224"/>
    </location>
</feature>
<evidence type="ECO:0000256" key="5">
    <source>
        <dbReference type="SAM" id="Phobius"/>
    </source>
</evidence>
<feature type="transmembrane region" description="Helical" evidence="5">
    <location>
        <begin position="405"/>
        <end position="421"/>
    </location>
</feature>
<feature type="transmembrane region" description="Helical" evidence="5">
    <location>
        <begin position="83"/>
        <end position="100"/>
    </location>
</feature>
<feature type="transmembrane region" description="Helical" evidence="5">
    <location>
        <begin position="381"/>
        <end position="399"/>
    </location>
</feature>
<feature type="transmembrane region" description="Helical" evidence="5">
    <location>
        <begin position="21"/>
        <end position="40"/>
    </location>
</feature>
<dbReference type="RefSeq" id="WP_143125882.1">
    <property type="nucleotide sequence ID" value="NZ_VJMG01000038.1"/>
</dbReference>
<dbReference type="GO" id="GO:0016874">
    <property type="term" value="F:ligase activity"/>
    <property type="evidence" value="ECO:0007669"/>
    <property type="project" value="UniProtKB-KW"/>
</dbReference>
<protein>
    <submittedName>
        <fullName evidence="7">O-antigen ligase family protein</fullName>
    </submittedName>
</protein>
<dbReference type="Pfam" id="PF04932">
    <property type="entry name" value="Wzy_C"/>
    <property type="match status" value="1"/>
</dbReference>
<proteinExistence type="predicted"/>
<evidence type="ECO:0000256" key="1">
    <source>
        <dbReference type="ARBA" id="ARBA00004141"/>
    </source>
</evidence>
<keyword evidence="7" id="KW-0436">Ligase</keyword>
<accession>A0A549T7C7</accession>
<sequence>MPTSLPPLPDRAEAEPANPGAKLLFALVGLFYWITLTPFPDLSIDPVLVKPAGWSQMLAAILFLVLIAHALQPQIRGMVMRPRAFLCLLFGWFVFTAAVSPDMASALKRIMIAMTVTVSASIFLLLPRDERQFARLAGAGVILILGLCYLGVLAFPTRAIHQTNDFLEPQHAGHWRGLYMQKNEAGVAMVLISFVGLYVASSWSKRIGYAIVAAAVFFLLHTGAKTSMGMLPAMLVLAALVERFPVTRLPIVFGGVALLNLLTIGVVAIRPIRDFVQSLGIDATYTARADIWLLGLDAIAQRPITGYGFDGFWQTPELKNSTLSIATWAVKAVDAHNAYLDAAINAGLPGLLLMLVWVLYLPLRHVAKAQERNNFNALARLFLRVWLYSIFLAGLESVFMTRSGPVWFSLCVAMFGLGYQARCRAAGVRSIEHDDDQALAQGSAGFRSAQGQG</sequence>
<keyword evidence="3 5" id="KW-1133">Transmembrane helix</keyword>
<dbReference type="Proteomes" id="UP000316801">
    <property type="component" value="Unassembled WGS sequence"/>
</dbReference>
<dbReference type="AlphaFoldDB" id="A0A549T7C7"/>
<evidence type="ECO:0000256" key="3">
    <source>
        <dbReference type="ARBA" id="ARBA00022989"/>
    </source>
</evidence>
<keyword evidence="4 5" id="KW-0472">Membrane</keyword>
<feature type="transmembrane region" description="Helical" evidence="5">
    <location>
        <begin position="52"/>
        <end position="71"/>
    </location>
</feature>
<dbReference type="PANTHER" id="PTHR37422">
    <property type="entry name" value="TEICHURONIC ACID BIOSYNTHESIS PROTEIN TUAE"/>
    <property type="match status" value="1"/>
</dbReference>
<feature type="transmembrane region" description="Helical" evidence="5">
    <location>
        <begin position="133"/>
        <end position="155"/>
    </location>
</feature>